<comment type="similarity">
    <text evidence="1">Belongs to the ABC transporter superfamily.</text>
</comment>
<evidence type="ECO:0000256" key="3">
    <source>
        <dbReference type="ARBA" id="ARBA00022741"/>
    </source>
</evidence>
<accession>A0A381QWK7</accession>
<dbReference type="InterPro" id="IPR003439">
    <property type="entry name" value="ABC_transporter-like_ATP-bd"/>
</dbReference>
<proteinExistence type="inferred from homology"/>
<organism evidence="7">
    <name type="scientific">marine metagenome</name>
    <dbReference type="NCBI Taxonomy" id="408172"/>
    <lineage>
        <taxon>unclassified sequences</taxon>
        <taxon>metagenomes</taxon>
        <taxon>ecological metagenomes</taxon>
    </lineage>
</organism>
<protein>
    <recommendedName>
        <fullName evidence="6">ABC transporter domain-containing protein</fullName>
    </recommendedName>
</protein>
<dbReference type="Pfam" id="PF00005">
    <property type="entry name" value="ABC_tran"/>
    <property type="match status" value="1"/>
</dbReference>
<evidence type="ECO:0000256" key="4">
    <source>
        <dbReference type="ARBA" id="ARBA00022840"/>
    </source>
</evidence>
<gene>
    <name evidence="7" type="ORF">METZ01_LOCUS34971</name>
</gene>
<dbReference type="SUPFAM" id="SSF52540">
    <property type="entry name" value="P-loop containing nucleoside triphosphate hydrolases"/>
    <property type="match status" value="1"/>
</dbReference>
<dbReference type="PROSITE" id="PS50893">
    <property type="entry name" value="ABC_TRANSPORTER_2"/>
    <property type="match status" value="1"/>
</dbReference>
<dbReference type="Gene3D" id="3.40.50.300">
    <property type="entry name" value="P-loop containing nucleotide triphosphate hydrolases"/>
    <property type="match status" value="1"/>
</dbReference>
<sequence>MSVNRATTRLDVVSPCIEVSDLRHVYKDGHMALDGVNLTCETGVYGLLGPNGAGKSTLMRILCTLIRPTEGSVELCGYDVTKQQREVRRLLGYLPQDFGGWRSHRVIEVVDTLAQLSGLFSRKVRRPRVEHVIEQVGLADVAYRKVKQLSGGMVRRLGVAQALVHEPRILVVDEPTVGLDPEERIRFRKLMEEIGRDRTILLSTHIVADLGASCREISILDAGRSVFTGSPAELFRSSVGAVFELITSVEMADKAEQNHEVVSRISAGDRVTLRAIASENGMPPGATRVDETTLEESYMAFMSARGRATVARQDDELLDESSTMEVDEREIREAVS</sequence>
<dbReference type="GO" id="GO:0005524">
    <property type="term" value="F:ATP binding"/>
    <property type="evidence" value="ECO:0007669"/>
    <property type="project" value="UniProtKB-KW"/>
</dbReference>
<evidence type="ECO:0000259" key="6">
    <source>
        <dbReference type="PROSITE" id="PS50893"/>
    </source>
</evidence>
<feature type="region of interest" description="Disordered" evidence="5">
    <location>
        <begin position="312"/>
        <end position="336"/>
    </location>
</feature>
<keyword evidence="4" id="KW-0067">ATP-binding</keyword>
<dbReference type="GO" id="GO:0016887">
    <property type="term" value="F:ATP hydrolysis activity"/>
    <property type="evidence" value="ECO:0007669"/>
    <property type="project" value="InterPro"/>
</dbReference>
<evidence type="ECO:0000256" key="5">
    <source>
        <dbReference type="SAM" id="MobiDB-lite"/>
    </source>
</evidence>
<keyword evidence="2" id="KW-0813">Transport</keyword>
<reference evidence="7" key="1">
    <citation type="submission" date="2018-05" db="EMBL/GenBank/DDBJ databases">
        <authorList>
            <person name="Lanie J.A."/>
            <person name="Ng W.-L."/>
            <person name="Kazmierczak K.M."/>
            <person name="Andrzejewski T.M."/>
            <person name="Davidsen T.M."/>
            <person name="Wayne K.J."/>
            <person name="Tettelin H."/>
            <person name="Glass J.I."/>
            <person name="Rusch D."/>
            <person name="Podicherti R."/>
            <person name="Tsui H.-C.T."/>
            <person name="Winkler M.E."/>
        </authorList>
    </citation>
    <scope>NUCLEOTIDE SEQUENCE</scope>
</reference>
<evidence type="ECO:0000256" key="1">
    <source>
        <dbReference type="ARBA" id="ARBA00005417"/>
    </source>
</evidence>
<evidence type="ECO:0000256" key="2">
    <source>
        <dbReference type="ARBA" id="ARBA00022448"/>
    </source>
</evidence>
<dbReference type="CDD" id="cd03264">
    <property type="entry name" value="ABC_drug_resistance_like"/>
    <property type="match status" value="1"/>
</dbReference>
<keyword evidence="3" id="KW-0547">Nucleotide-binding</keyword>
<dbReference type="SMART" id="SM00382">
    <property type="entry name" value="AAA"/>
    <property type="match status" value="1"/>
</dbReference>
<dbReference type="AlphaFoldDB" id="A0A381QWK7"/>
<dbReference type="InterPro" id="IPR027417">
    <property type="entry name" value="P-loop_NTPase"/>
</dbReference>
<feature type="domain" description="ABC transporter" evidence="6">
    <location>
        <begin position="17"/>
        <end position="247"/>
    </location>
</feature>
<evidence type="ECO:0000313" key="7">
    <source>
        <dbReference type="EMBL" id="SUZ82117.1"/>
    </source>
</evidence>
<dbReference type="PANTHER" id="PTHR43335:SF2">
    <property type="entry name" value="ABC TRANSPORTER, ATP-BINDING PROTEIN"/>
    <property type="match status" value="1"/>
</dbReference>
<dbReference type="PANTHER" id="PTHR43335">
    <property type="entry name" value="ABC TRANSPORTER, ATP-BINDING PROTEIN"/>
    <property type="match status" value="1"/>
</dbReference>
<dbReference type="EMBL" id="UINC01001492">
    <property type="protein sequence ID" value="SUZ82117.1"/>
    <property type="molecule type" value="Genomic_DNA"/>
</dbReference>
<name>A0A381QWK7_9ZZZZ</name>
<dbReference type="InterPro" id="IPR003593">
    <property type="entry name" value="AAA+_ATPase"/>
</dbReference>